<dbReference type="RefSeq" id="WP_172686850.1">
    <property type="nucleotide sequence ID" value="NZ_AP024182.1"/>
</dbReference>
<dbReference type="InterPro" id="IPR001867">
    <property type="entry name" value="OmpR/PhoB-type_DNA-bd"/>
</dbReference>
<dbReference type="InterPro" id="IPR001789">
    <property type="entry name" value="Sig_transdc_resp-reg_receiver"/>
</dbReference>
<dbReference type="GO" id="GO:0005829">
    <property type="term" value="C:cytosol"/>
    <property type="evidence" value="ECO:0007669"/>
    <property type="project" value="TreeGrafter"/>
</dbReference>
<dbReference type="PANTHER" id="PTHR48111">
    <property type="entry name" value="REGULATOR OF RPOS"/>
    <property type="match status" value="1"/>
</dbReference>
<keyword evidence="1 5" id="KW-0597">Phosphoprotein</keyword>
<evidence type="ECO:0000256" key="6">
    <source>
        <dbReference type="PROSITE-ProRule" id="PRU01091"/>
    </source>
</evidence>
<dbReference type="CDD" id="cd17574">
    <property type="entry name" value="REC_OmpR"/>
    <property type="match status" value="1"/>
</dbReference>
<feature type="domain" description="OmpR/PhoB-type" evidence="8">
    <location>
        <begin position="136"/>
        <end position="232"/>
    </location>
</feature>
<evidence type="ECO:0000259" key="8">
    <source>
        <dbReference type="PROSITE" id="PS51755"/>
    </source>
</evidence>
<evidence type="ECO:0000256" key="3">
    <source>
        <dbReference type="ARBA" id="ARBA00023125"/>
    </source>
</evidence>
<dbReference type="PROSITE" id="PS51755">
    <property type="entry name" value="OMPR_PHOB"/>
    <property type="match status" value="1"/>
</dbReference>
<reference evidence="9" key="1">
    <citation type="journal article" date="2015" name="Infect. Immun.">
        <title>An Invertron-Like Linear Plasmid Mediates Intracellular Survival and Virulence in Bovine Isolates of Rhodococcus equi.</title>
        <authorList>
            <person name="Valero-Rello A."/>
            <person name="Hapeshi A."/>
            <person name="Anastasi E."/>
            <person name="Alvarez S."/>
            <person name="Scortti M."/>
            <person name="Meijer W.G."/>
            <person name="MacArthur I."/>
            <person name="Vazquez-Boland J.A."/>
        </authorList>
    </citation>
    <scope>NUCLEOTIDE SEQUENCE</scope>
    <source>
        <strain evidence="9">PAM2012</strain>
        <plasmid evidence="9">pVAPN2012</plasmid>
    </source>
</reference>
<dbReference type="PROSITE" id="PS50110">
    <property type="entry name" value="RESPONSE_REGULATORY"/>
    <property type="match status" value="1"/>
</dbReference>
<accession>A0A0F6SKB4</accession>
<keyword evidence="4" id="KW-0804">Transcription</keyword>
<feature type="modified residue" description="4-aspartylphosphate" evidence="5">
    <location>
        <position position="57"/>
    </location>
</feature>
<dbReference type="Pfam" id="PF00072">
    <property type="entry name" value="Response_reg"/>
    <property type="match status" value="1"/>
</dbReference>
<dbReference type="Gene3D" id="3.40.50.2300">
    <property type="match status" value="1"/>
</dbReference>
<evidence type="ECO:0000256" key="2">
    <source>
        <dbReference type="ARBA" id="ARBA00023015"/>
    </source>
</evidence>
<evidence type="ECO:0000256" key="1">
    <source>
        <dbReference type="ARBA" id="ARBA00022553"/>
    </source>
</evidence>
<proteinExistence type="predicted"/>
<feature type="DNA-binding region" description="OmpR/PhoB-type" evidence="6">
    <location>
        <begin position="136"/>
        <end position="232"/>
    </location>
</feature>
<dbReference type="EMBL" id="KP851975">
    <property type="protein sequence ID" value="AKF16038.1"/>
    <property type="molecule type" value="Genomic_DNA"/>
</dbReference>
<gene>
    <name evidence="9" type="ORF">pVAPN2012_0820</name>
</gene>
<dbReference type="InterPro" id="IPR039420">
    <property type="entry name" value="WalR-like"/>
</dbReference>
<dbReference type="CDD" id="cd00383">
    <property type="entry name" value="trans_reg_C"/>
    <property type="match status" value="1"/>
</dbReference>
<keyword evidence="2" id="KW-0805">Transcription regulation</keyword>
<dbReference type="GO" id="GO:0032993">
    <property type="term" value="C:protein-DNA complex"/>
    <property type="evidence" value="ECO:0007669"/>
    <property type="project" value="TreeGrafter"/>
</dbReference>
<dbReference type="GO" id="GO:0000156">
    <property type="term" value="F:phosphorelay response regulator activity"/>
    <property type="evidence" value="ECO:0007669"/>
    <property type="project" value="TreeGrafter"/>
</dbReference>
<dbReference type="AlphaFoldDB" id="A0A0F6SKB4"/>
<dbReference type="GO" id="GO:0000976">
    <property type="term" value="F:transcription cis-regulatory region binding"/>
    <property type="evidence" value="ECO:0007669"/>
    <property type="project" value="TreeGrafter"/>
</dbReference>
<dbReference type="SMART" id="SM00862">
    <property type="entry name" value="Trans_reg_C"/>
    <property type="match status" value="1"/>
</dbReference>
<dbReference type="PANTHER" id="PTHR48111:SF4">
    <property type="entry name" value="DNA-BINDING DUAL TRANSCRIPTIONAL REGULATOR OMPR"/>
    <property type="match status" value="1"/>
</dbReference>
<organism evidence="9">
    <name type="scientific">Rhodococcus hoagii</name>
    <name type="common">Corynebacterium equii</name>
    <dbReference type="NCBI Taxonomy" id="43767"/>
    <lineage>
        <taxon>Bacteria</taxon>
        <taxon>Bacillati</taxon>
        <taxon>Actinomycetota</taxon>
        <taxon>Actinomycetes</taxon>
        <taxon>Mycobacteriales</taxon>
        <taxon>Nocardiaceae</taxon>
        <taxon>Prescottella</taxon>
    </lineage>
</organism>
<keyword evidence="9" id="KW-0614">Plasmid</keyword>
<evidence type="ECO:0000256" key="5">
    <source>
        <dbReference type="PROSITE-ProRule" id="PRU00169"/>
    </source>
</evidence>
<dbReference type="SMART" id="SM00448">
    <property type="entry name" value="REC"/>
    <property type="match status" value="1"/>
</dbReference>
<evidence type="ECO:0000313" key="9">
    <source>
        <dbReference type="EMBL" id="AKF16038.1"/>
    </source>
</evidence>
<evidence type="ECO:0000256" key="4">
    <source>
        <dbReference type="ARBA" id="ARBA00023163"/>
    </source>
</evidence>
<dbReference type="Pfam" id="PF00486">
    <property type="entry name" value="Trans_reg_C"/>
    <property type="match status" value="1"/>
</dbReference>
<feature type="domain" description="Response regulatory" evidence="7">
    <location>
        <begin position="8"/>
        <end position="123"/>
    </location>
</feature>
<protein>
    <submittedName>
        <fullName evidence="9">Two-component system response regulator</fullName>
    </submittedName>
</protein>
<dbReference type="GO" id="GO:0006355">
    <property type="term" value="P:regulation of DNA-templated transcription"/>
    <property type="evidence" value="ECO:0007669"/>
    <property type="project" value="InterPro"/>
</dbReference>
<dbReference type="Gene3D" id="1.10.10.10">
    <property type="entry name" value="Winged helix-like DNA-binding domain superfamily/Winged helix DNA-binding domain"/>
    <property type="match status" value="1"/>
</dbReference>
<geneLocation type="plasmid" evidence="9">
    <name>pVAPN2012</name>
</geneLocation>
<name>A0A0F6SKB4_RHOHA</name>
<dbReference type="InterPro" id="IPR011006">
    <property type="entry name" value="CheY-like_superfamily"/>
</dbReference>
<evidence type="ECO:0000259" key="7">
    <source>
        <dbReference type="PROSITE" id="PS50110"/>
    </source>
</evidence>
<dbReference type="InterPro" id="IPR036388">
    <property type="entry name" value="WH-like_DNA-bd_sf"/>
</dbReference>
<sequence length="252" mass="28812">MESIRGISVLLADRDPALRTATRREFEQLGILVREAGDGDEVLSLVCTRQFDLIVLDVDLPGMSGDKLCRKRDKQKFPDIPIILLSSRNGEQERIAGLESGADDYILKPVSARELALRIARILDRLRVREGGNRAPQRLPLSDETIQLYPAARCIYVNGDMITLTSREFDLLAYFMKNPFVIHSRQDLLERVWKWSYGDISTVTVHVRRLRKRLGHYCRIETVWGRGYRWIPGPQVRHSGTTGDERLAGPRC</sequence>
<dbReference type="SUPFAM" id="SSF52172">
    <property type="entry name" value="CheY-like"/>
    <property type="match status" value="1"/>
</dbReference>
<keyword evidence="3 6" id="KW-0238">DNA-binding</keyword>